<dbReference type="AlphaFoldDB" id="A0A3Q8WTD4"/>
<dbReference type="NCBIfam" id="NF033544">
    <property type="entry name" value="transpos_IS1249"/>
    <property type="match status" value="1"/>
</dbReference>
<dbReference type="InterPro" id="IPR018289">
    <property type="entry name" value="MULE_transposase_dom"/>
</dbReference>
<dbReference type="EMBL" id="CP034438">
    <property type="protein sequence ID" value="AZN29551.1"/>
    <property type="molecule type" value="Genomic_DNA"/>
</dbReference>
<evidence type="ECO:0000256" key="2">
    <source>
        <dbReference type="ARBA" id="ARBA00010961"/>
    </source>
</evidence>
<dbReference type="Pfam" id="PF10551">
    <property type="entry name" value="MULE"/>
    <property type="match status" value="1"/>
</dbReference>
<dbReference type="GO" id="GO:0003677">
    <property type="term" value="F:DNA binding"/>
    <property type="evidence" value="ECO:0007669"/>
    <property type="project" value="UniProtKB-KW"/>
</dbReference>
<evidence type="ECO:0000313" key="7">
    <source>
        <dbReference type="EMBL" id="AZN29551.1"/>
    </source>
</evidence>
<evidence type="ECO:0000313" key="9">
    <source>
        <dbReference type="EMBL" id="AZN30545.1"/>
    </source>
</evidence>
<evidence type="ECO:0000313" key="8">
    <source>
        <dbReference type="EMBL" id="AZN29873.1"/>
    </source>
</evidence>
<dbReference type="InterPro" id="IPR001207">
    <property type="entry name" value="Transposase_mutator"/>
</dbReference>
<keyword evidence="4" id="KW-0238">DNA-binding</keyword>
<comment type="similarity">
    <text evidence="2">Belongs to the transposase mutator family.</text>
</comment>
<evidence type="ECO:0000259" key="6">
    <source>
        <dbReference type="Pfam" id="PF10551"/>
    </source>
</evidence>
<protein>
    <submittedName>
        <fullName evidence="8">IS1249 family transposase</fullName>
    </submittedName>
</protein>
<keyword evidence="10" id="KW-1185">Reference proteome</keyword>
<dbReference type="KEGG" id="fsl:EJO69_09680"/>
<dbReference type="InterPro" id="IPR048004">
    <property type="entry name" value="IS1249_transpos"/>
</dbReference>
<dbReference type="OrthoDB" id="9793302at2"/>
<keyword evidence="3" id="KW-0815">Transposition</keyword>
<dbReference type="KEGG" id="fsl:EJO69_03945"/>
<keyword evidence="5" id="KW-0233">DNA recombination</keyword>
<evidence type="ECO:0000256" key="4">
    <source>
        <dbReference type="ARBA" id="ARBA00023125"/>
    </source>
</evidence>
<proteinExistence type="inferred from homology"/>
<comment type="function">
    <text evidence="1">Required for the transposition of the insertion element.</text>
</comment>
<dbReference type="GO" id="GO:0004803">
    <property type="term" value="F:transposase activity"/>
    <property type="evidence" value="ECO:0007669"/>
    <property type="project" value="InterPro"/>
</dbReference>
<sequence length="368" mass="41802">MPSPTYRRTCDICSASLKKNGYTTAGAQRFRCTRCGSSTTLTKPALTDRHVLRWFVSWLLDSFDPATVGISPRTFRRKIAHLWQIQPRPILTGEVHDVLILDGTWIGNMVCLIASSPTHVVAWHWATQENAHSWQVLMDTLPPPRIVVIDGGSGIAKALRASWPTTHIQRCLFHVFLNVKRQTTFRPVFGPSKDALSLTRALMQVTTRDEAIAWQKELARVHAHHKPTLNERTISRDRYGHPTTDYTHLRSRRAFAVLTTRARAGDLFTHLNPELHAVTGTIPRTTNRLEGGINSPLKALIATHRGMPPAHQRALTDWYLYYRTEAPEDPATTAARYHDHHAHIRADAAHQQNQPRQYDTALDWTELR</sequence>
<dbReference type="Proteomes" id="UP000270021">
    <property type="component" value="Chromosome"/>
</dbReference>
<dbReference type="GO" id="GO:0006313">
    <property type="term" value="P:DNA transposition"/>
    <property type="evidence" value="ECO:0007669"/>
    <property type="project" value="InterPro"/>
</dbReference>
<evidence type="ECO:0000256" key="3">
    <source>
        <dbReference type="ARBA" id="ARBA00022578"/>
    </source>
</evidence>
<accession>A0A3Q8WTD4</accession>
<evidence type="ECO:0000256" key="5">
    <source>
        <dbReference type="ARBA" id="ARBA00023172"/>
    </source>
</evidence>
<dbReference type="EMBL" id="CP034438">
    <property type="protein sequence ID" value="AZN30545.1"/>
    <property type="molecule type" value="Genomic_DNA"/>
</dbReference>
<dbReference type="EMBL" id="CP034438">
    <property type="protein sequence ID" value="AZN29873.1"/>
    <property type="molecule type" value="Genomic_DNA"/>
</dbReference>
<name>A0A3Q8WTD4_9ACTO</name>
<organism evidence="8 10">
    <name type="scientific">Flaviflexus salsibiostraticola</name>
    <dbReference type="NCBI Taxonomy" id="1282737"/>
    <lineage>
        <taxon>Bacteria</taxon>
        <taxon>Bacillati</taxon>
        <taxon>Actinomycetota</taxon>
        <taxon>Actinomycetes</taxon>
        <taxon>Actinomycetales</taxon>
        <taxon>Actinomycetaceae</taxon>
        <taxon>Flaviflexus</taxon>
    </lineage>
</organism>
<dbReference type="PROSITE" id="PS01007">
    <property type="entry name" value="TRANSPOSASE_MUTATOR"/>
    <property type="match status" value="1"/>
</dbReference>
<dbReference type="RefSeq" id="WP_126039482.1">
    <property type="nucleotide sequence ID" value="NZ_CP034438.1"/>
</dbReference>
<evidence type="ECO:0000313" key="10">
    <source>
        <dbReference type="Proteomes" id="UP000270021"/>
    </source>
</evidence>
<gene>
    <name evidence="7" type="ORF">EJO69_03945</name>
    <name evidence="8" type="ORF">EJO69_05820</name>
    <name evidence="9" type="ORF">EJO69_09680</name>
</gene>
<feature type="domain" description="MULE transposase" evidence="6">
    <location>
        <begin position="121"/>
        <end position="176"/>
    </location>
</feature>
<evidence type="ECO:0000256" key="1">
    <source>
        <dbReference type="ARBA" id="ARBA00002190"/>
    </source>
</evidence>
<dbReference type="KEGG" id="fsl:EJO69_05820"/>
<reference evidence="8 10" key="1">
    <citation type="submission" date="2018-12" db="EMBL/GenBank/DDBJ databases">
        <title>Complete genome sequence of Flaviflexus salsibiostraticola KCTC 33148.</title>
        <authorList>
            <person name="Bae J.-W."/>
        </authorList>
    </citation>
    <scope>NUCLEOTIDE SEQUENCE [LARGE SCALE GENOMIC DNA]</scope>
    <source>
        <strain evidence="8 10">KCTC 33148</strain>
    </source>
</reference>